<feature type="domain" description="Methyltransferase" evidence="4">
    <location>
        <begin position="68"/>
        <end position="161"/>
    </location>
</feature>
<comment type="caution">
    <text evidence="5">The sequence shown here is derived from an EMBL/GenBank/DDBJ whole genome shotgun (WGS) entry which is preliminary data.</text>
</comment>
<dbReference type="Proteomes" id="UP000241203">
    <property type="component" value="Unassembled WGS sequence"/>
</dbReference>
<evidence type="ECO:0000313" key="7">
    <source>
        <dbReference type="Proteomes" id="UP000241203"/>
    </source>
</evidence>
<evidence type="ECO:0000313" key="8">
    <source>
        <dbReference type="Proteomes" id="UP000268291"/>
    </source>
</evidence>
<dbReference type="EMBL" id="RZGY01000004">
    <property type="protein sequence ID" value="RUQ81977.1"/>
    <property type="molecule type" value="Genomic_DNA"/>
</dbReference>
<name>A0A2P8GT31_9MICO</name>
<evidence type="ECO:0000313" key="6">
    <source>
        <dbReference type="EMBL" id="RUQ81977.1"/>
    </source>
</evidence>
<evidence type="ECO:0000259" key="4">
    <source>
        <dbReference type="Pfam" id="PF13649"/>
    </source>
</evidence>
<dbReference type="PANTHER" id="PTHR43464">
    <property type="entry name" value="METHYLTRANSFERASE"/>
    <property type="match status" value="1"/>
</dbReference>
<dbReference type="GO" id="GO:0032259">
    <property type="term" value="P:methylation"/>
    <property type="evidence" value="ECO:0007669"/>
    <property type="project" value="UniProtKB-KW"/>
</dbReference>
<dbReference type="RefSeq" id="WP_106562306.1">
    <property type="nucleotide sequence ID" value="NZ_PYAU01000001.1"/>
</dbReference>
<dbReference type="Gene3D" id="3.40.50.150">
    <property type="entry name" value="Vaccinia Virus protein VP39"/>
    <property type="match status" value="1"/>
</dbReference>
<dbReference type="CDD" id="cd02440">
    <property type="entry name" value="AdoMet_MTases"/>
    <property type="match status" value="1"/>
</dbReference>
<dbReference type="Proteomes" id="UP000268291">
    <property type="component" value="Unassembled WGS sequence"/>
</dbReference>
<dbReference type="GO" id="GO:0008168">
    <property type="term" value="F:methyltransferase activity"/>
    <property type="evidence" value="ECO:0007669"/>
    <property type="project" value="UniProtKB-KW"/>
</dbReference>
<evidence type="ECO:0000256" key="1">
    <source>
        <dbReference type="ARBA" id="ARBA00022603"/>
    </source>
</evidence>
<accession>A0A2P8GT31</accession>
<reference evidence="6 8" key="2">
    <citation type="submission" date="2018-12" db="EMBL/GenBank/DDBJ databases">
        <authorList>
            <person name="hu s."/>
            <person name="Xu Y."/>
            <person name="Xu B."/>
            <person name="Li F."/>
        </authorList>
    </citation>
    <scope>NUCLEOTIDE SEQUENCE [LARGE SCALE GENOMIC DNA]</scope>
    <source>
        <strain evidence="6 8">KSW2-17</strain>
    </source>
</reference>
<dbReference type="PANTHER" id="PTHR43464:SF19">
    <property type="entry name" value="UBIQUINONE BIOSYNTHESIS O-METHYLTRANSFERASE, MITOCHONDRIAL"/>
    <property type="match status" value="1"/>
</dbReference>
<keyword evidence="2 5" id="KW-0808">Transferase</keyword>
<dbReference type="OrthoDB" id="9800454at2"/>
<reference evidence="5 7" key="1">
    <citation type="submission" date="2018-03" db="EMBL/GenBank/DDBJ databases">
        <title>Genomic Encyclopedia of Archaeal and Bacterial Type Strains, Phase II (KMG-II): from individual species to whole genera.</title>
        <authorList>
            <person name="Goeker M."/>
        </authorList>
    </citation>
    <scope>NUCLEOTIDE SEQUENCE [LARGE SCALE GENOMIC DNA]</scope>
    <source>
        <strain evidence="5 7">DSM 21548</strain>
    </source>
</reference>
<protein>
    <submittedName>
        <fullName evidence="6">Methyltransferase domain-containing protein</fullName>
    </submittedName>
    <submittedName>
        <fullName evidence="5">Methyltransferase family protein</fullName>
    </submittedName>
</protein>
<dbReference type="InterPro" id="IPR041698">
    <property type="entry name" value="Methyltransf_25"/>
</dbReference>
<evidence type="ECO:0000313" key="5">
    <source>
        <dbReference type="EMBL" id="PSL37120.1"/>
    </source>
</evidence>
<dbReference type="SUPFAM" id="SSF53335">
    <property type="entry name" value="S-adenosyl-L-methionine-dependent methyltransferases"/>
    <property type="match status" value="1"/>
</dbReference>
<keyword evidence="1 5" id="KW-0489">Methyltransferase</keyword>
<organism evidence="5 7">
    <name type="scientific">Labedella gwakjiensis</name>
    <dbReference type="NCBI Taxonomy" id="390269"/>
    <lineage>
        <taxon>Bacteria</taxon>
        <taxon>Bacillati</taxon>
        <taxon>Actinomycetota</taxon>
        <taxon>Actinomycetes</taxon>
        <taxon>Micrococcales</taxon>
        <taxon>Microbacteriaceae</taxon>
        <taxon>Labedella</taxon>
    </lineage>
</organism>
<dbReference type="InterPro" id="IPR029063">
    <property type="entry name" value="SAM-dependent_MTases_sf"/>
</dbReference>
<keyword evidence="3" id="KW-0949">S-adenosyl-L-methionine</keyword>
<dbReference type="NCBIfam" id="NF004851">
    <property type="entry name" value="PRK06202.1"/>
    <property type="match status" value="1"/>
</dbReference>
<evidence type="ECO:0000256" key="3">
    <source>
        <dbReference type="ARBA" id="ARBA00022691"/>
    </source>
</evidence>
<dbReference type="AlphaFoldDB" id="A0A2P8GT31"/>
<dbReference type="EMBL" id="PYAU01000001">
    <property type="protein sequence ID" value="PSL37120.1"/>
    <property type="molecule type" value="Genomic_DNA"/>
</dbReference>
<evidence type="ECO:0000256" key="2">
    <source>
        <dbReference type="ARBA" id="ARBA00022679"/>
    </source>
</evidence>
<dbReference type="Pfam" id="PF13649">
    <property type="entry name" value="Methyltransf_25"/>
    <property type="match status" value="1"/>
</dbReference>
<keyword evidence="8" id="KW-1185">Reference proteome</keyword>
<proteinExistence type="predicted"/>
<gene>
    <name evidence="5" type="ORF">CLV49_0726</name>
    <name evidence="6" type="ORF">ELQ93_16965</name>
</gene>
<sequence>MTPSLRHRATELTELMDDPACDQRALERTYARFGVVNGLVSGWRRIYRERISPLAESAARDSGAPLTVLDVGFGGGDVPVALARWAERDGVDLRITAIDPDERAFAFASDRDAPSSVRFRRATSSELVDAGERFDVVLSNHVLHHLDSAALARVLADSERLARRLVVHNDIERGRLAYVGYHVGITPLSPGSFLRTDGLRSIRRSYTLVELADAVPVGWRVERQSPFRVLALFEPTSERSGS</sequence>